<proteinExistence type="predicted"/>
<dbReference type="Gramene" id="Solyc02g089205.1.1">
    <property type="protein sequence ID" value="Solyc02g089205.1.1"/>
    <property type="gene ID" value="Solyc02g089205.1"/>
</dbReference>
<dbReference type="EnsemblPlants" id="Solyc02g089205.1.1">
    <property type="protein sequence ID" value="Solyc02g089205.1.1"/>
    <property type="gene ID" value="Solyc02g089205.1"/>
</dbReference>
<protein>
    <submittedName>
        <fullName evidence="1">Uncharacterized protein</fullName>
    </submittedName>
</protein>
<evidence type="ECO:0000313" key="1">
    <source>
        <dbReference type="EnsemblPlants" id="Solyc02g089205.1.1"/>
    </source>
</evidence>
<dbReference type="AlphaFoldDB" id="A0A3Q7F9E9"/>
<reference evidence="1" key="1">
    <citation type="journal article" date="2012" name="Nature">
        <title>The tomato genome sequence provides insights into fleshy fruit evolution.</title>
        <authorList>
            <consortium name="Tomato Genome Consortium"/>
        </authorList>
    </citation>
    <scope>NUCLEOTIDE SEQUENCE [LARGE SCALE GENOMIC DNA]</scope>
    <source>
        <strain evidence="1">cv. Heinz 1706</strain>
    </source>
</reference>
<dbReference type="InParanoid" id="A0A3Q7F9E9"/>
<name>A0A3Q7F9E9_SOLLC</name>
<reference evidence="1" key="2">
    <citation type="submission" date="2019-01" db="UniProtKB">
        <authorList>
            <consortium name="EnsemblPlants"/>
        </authorList>
    </citation>
    <scope>IDENTIFICATION</scope>
    <source>
        <strain evidence="1">cv. Heinz 1706</strain>
    </source>
</reference>
<organism evidence="1">
    <name type="scientific">Solanum lycopersicum</name>
    <name type="common">Tomato</name>
    <name type="synonym">Lycopersicon esculentum</name>
    <dbReference type="NCBI Taxonomy" id="4081"/>
    <lineage>
        <taxon>Eukaryota</taxon>
        <taxon>Viridiplantae</taxon>
        <taxon>Streptophyta</taxon>
        <taxon>Embryophyta</taxon>
        <taxon>Tracheophyta</taxon>
        <taxon>Spermatophyta</taxon>
        <taxon>Magnoliopsida</taxon>
        <taxon>eudicotyledons</taxon>
        <taxon>Gunneridae</taxon>
        <taxon>Pentapetalae</taxon>
        <taxon>asterids</taxon>
        <taxon>lamiids</taxon>
        <taxon>Solanales</taxon>
        <taxon>Solanaceae</taxon>
        <taxon>Solanoideae</taxon>
        <taxon>Solaneae</taxon>
        <taxon>Solanum</taxon>
        <taxon>Solanum subgen. Lycopersicon</taxon>
    </lineage>
</organism>
<evidence type="ECO:0000313" key="2">
    <source>
        <dbReference type="Proteomes" id="UP000004994"/>
    </source>
</evidence>
<sequence length="136" mass="16277">MKVRSNNNFKPNNSSNKCPKREWYDTWLDAVNEKVLYLQLCIKAYEVYFYNNKGKLQYLYFQQNTLIKLSKAQISEMNYNMAQETTWHLRSPLDFPAQYTTIMEQNLLNLEFSENSKSLIFKVILINHPSCSKHYQ</sequence>
<keyword evidence="2" id="KW-1185">Reference proteome</keyword>
<dbReference type="Proteomes" id="UP000004994">
    <property type="component" value="Chromosome 2"/>
</dbReference>
<accession>A0A3Q7F9E9</accession>